<evidence type="ECO:0000313" key="3">
    <source>
        <dbReference type="Proteomes" id="UP000198852"/>
    </source>
</evidence>
<protein>
    <recommendedName>
        <fullName evidence="4">DUF998 domain-containing protein</fullName>
    </recommendedName>
</protein>
<dbReference type="OrthoDB" id="8159487at2"/>
<feature type="transmembrane region" description="Helical" evidence="1">
    <location>
        <begin position="83"/>
        <end position="103"/>
    </location>
</feature>
<keyword evidence="3" id="KW-1185">Reference proteome</keyword>
<evidence type="ECO:0000256" key="1">
    <source>
        <dbReference type="SAM" id="Phobius"/>
    </source>
</evidence>
<dbReference type="STRING" id="95161.SAMN05660874_05307"/>
<dbReference type="Proteomes" id="UP000198852">
    <property type="component" value="Unassembled WGS sequence"/>
</dbReference>
<proteinExistence type="predicted"/>
<keyword evidence="1" id="KW-0812">Transmembrane</keyword>
<reference evidence="3" key="1">
    <citation type="submission" date="2016-10" db="EMBL/GenBank/DDBJ databases">
        <authorList>
            <person name="Varghese N."/>
            <person name="Submissions S."/>
        </authorList>
    </citation>
    <scope>NUCLEOTIDE SEQUENCE [LARGE SCALE GENOMIC DNA]</scope>
    <source>
        <strain evidence="3">DSM 44771</strain>
    </source>
</reference>
<feature type="transmembrane region" description="Helical" evidence="1">
    <location>
        <begin position="189"/>
        <end position="209"/>
    </location>
</feature>
<evidence type="ECO:0008006" key="4">
    <source>
        <dbReference type="Google" id="ProtNLM"/>
    </source>
</evidence>
<name>A0A1I6UVG2_9PSEU</name>
<feature type="transmembrane region" description="Helical" evidence="1">
    <location>
        <begin position="155"/>
        <end position="177"/>
    </location>
</feature>
<keyword evidence="1" id="KW-1133">Transmembrane helix</keyword>
<dbReference type="EMBL" id="FOZX01000013">
    <property type="protein sequence ID" value="SFT05324.1"/>
    <property type="molecule type" value="Genomic_DNA"/>
</dbReference>
<accession>A0A1I6UVG2</accession>
<dbReference type="RefSeq" id="WP_093423408.1">
    <property type="nucleotide sequence ID" value="NZ_FOZX01000013.1"/>
</dbReference>
<keyword evidence="1" id="KW-0472">Membrane</keyword>
<dbReference type="InterPro" id="IPR009339">
    <property type="entry name" value="DUF998"/>
</dbReference>
<dbReference type="Pfam" id="PF06197">
    <property type="entry name" value="DUF998"/>
    <property type="match status" value="1"/>
</dbReference>
<organism evidence="2 3">
    <name type="scientific">Saccharopolyspora flava</name>
    <dbReference type="NCBI Taxonomy" id="95161"/>
    <lineage>
        <taxon>Bacteria</taxon>
        <taxon>Bacillati</taxon>
        <taxon>Actinomycetota</taxon>
        <taxon>Actinomycetes</taxon>
        <taxon>Pseudonocardiales</taxon>
        <taxon>Pseudonocardiaceae</taxon>
        <taxon>Saccharopolyspora</taxon>
    </lineage>
</organism>
<feature type="transmembrane region" description="Helical" evidence="1">
    <location>
        <begin position="55"/>
        <end position="76"/>
    </location>
</feature>
<feature type="transmembrane region" description="Helical" evidence="1">
    <location>
        <begin position="123"/>
        <end position="143"/>
    </location>
</feature>
<sequence>MLQARDERTLLRCGTAGAVLFVAAFLIIGSVRAGYDPLRHPVSSLSIGSFGWTQAVNFCISGVLVTSFAFGVRSVLLRLGGDWWIPGLVIAVGVGLIGAGFFTTDPINGYPPGAEEVTTATGVLHQLFSAGVFLGLPAASWMLGRLFWATEHPWWAGYCFLTAVAFLAGFVLAALGFGGMPDFQPYAGLYQRITLGIGFGWLLLISLFLRSARFSRAFNVRTRTS</sequence>
<feature type="transmembrane region" description="Helical" evidence="1">
    <location>
        <begin position="12"/>
        <end position="35"/>
    </location>
</feature>
<gene>
    <name evidence="2" type="ORF">SAMN05660874_05307</name>
</gene>
<evidence type="ECO:0000313" key="2">
    <source>
        <dbReference type="EMBL" id="SFT05324.1"/>
    </source>
</evidence>
<dbReference type="AlphaFoldDB" id="A0A1I6UVG2"/>